<dbReference type="InterPro" id="IPR041682">
    <property type="entry name" value="AAA_14"/>
</dbReference>
<dbReference type="RefSeq" id="WP_194371923.1">
    <property type="nucleotide sequence ID" value="NZ_CP063767.1"/>
</dbReference>
<protein>
    <submittedName>
        <fullName evidence="3">ATP-binding protein</fullName>
    </submittedName>
</protein>
<evidence type="ECO:0000259" key="2">
    <source>
        <dbReference type="Pfam" id="PF13635"/>
    </source>
</evidence>
<evidence type="ECO:0000313" key="4">
    <source>
        <dbReference type="Proteomes" id="UP000593735"/>
    </source>
</evidence>
<dbReference type="Pfam" id="PF13635">
    <property type="entry name" value="DUF4143"/>
    <property type="match status" value="1"/>
</dbReference>
<dbReference type="KEGG" id="tio:INP52_01925"/>
<keyword evidence="3" id="KW-0547">Nucleotide-binding</keyword>
<evidence type="ECO:0000313" key="3">
    <source>
        <dbReference type="EMBL" id="QOY60994.1"/>
    </source>
</evidence>
<dbReference type="GO" id="GO:0005524">
    <property type="term" value="F:ATP binding"/>
    <property type="evidence" value="ECO:0007669"/>
    <property type="project" value="UniProtKB-KW"/>
</dbReference>
<dbReference type="InterPro" id="IPR027417">
    <property type="entry name" value="P-loop_NTPase"/>
</dbReference>
<feature type="domain" description="DUF4143" evidence="2">
    <location>
        <begin position="215"/>
        <end position="361"/>
    </location>
</feature>
<dbReference type="Pfam" id="PF13173">
    <property type="entry name" value="AAA_14"/>
    <property type="match status" value="1"/>
</dbReference>
<dbReference type="EMBL" id="CP063767">
    <property type="protein sequence ID" value="QOY60994.1"/>
    <property type="molecule type" value="Genomic_DNA"/>
</dbReference>
<dbReference type="Proteomes" id="UP000593735">
    <property type="component" value="Chromosome"/>
</dbReference>
<keyword evidence="4" id="KW-1185">Reference proteome</keyword>
<dbReference type="PANTHER" id="PTHR33295">
    <property type="entry name" value="ATPASE"/>
    <property type="match status" value="1"/>
</dbReference>
<proteinExistence type="predicted"/>
<sequence length="419" mass="47392">MQRTNVIERPTYQRLLESYRETEQVKVLQGIRRCGKSTLMELFCDSLRAGGVAQENLFYRRFDMLGMPFEMSGETLVRDVTQARAHANRNETFYVFLDEVQEVTGWEKAVRQLHTAPGVDVYLTGSNARILSSELATLLAGRTVTLDVYPLSFTEYLDFVNTLDHKETPFPSSVDELFARYVRFGGMPSLFSLRTQDEQTITRELSSIFDTVLLNDVAKRLGIRDIALLERLVAYLFSTSGNLFSTRKVTGALTSIGRKASASTVESYIAALRQAFIINEVYQTGASGKELLAPLRKFYPADTGLRNFASRFSSQNLGFQLENVVYLELRRRGFSVKVGVTDRAEIDFVARKLDQKTYVQVSQSVLSEEVRGRELAPLRGVGDSFPKMLLTLDRFDLGTTQDGIRIVNLVDWLREEDPA</sequence>
<dbReference type="PANTHER" id="PTHR33295:SF20">
    <property type="entry name" value="ATPASE"/>
    <property type="match status" value="1"/>
</dbReference>
<dbReference type="SUPFAM" id="SSF52540">
    <property type="entry name" value="P-loop containing nucleoside triphosphate hydrolases"/>
    <property type="match status" value="1"/>
</dbReference>
<organism evidence="3 4">
    <name type="scientific">Thermophilibacter immobilis</name>
    <dbReference type="NCBI Taxonomy" id="2779519"/>
    <lineage>
        <taxon>Bacteria</taxon>
        <taxon>Bacillati</taxon>
        <taxon>Actinomycetota</taxon>
        <taxon>Coriobacteriia</taxon>
        <taxon>Coriobacteriales</taxon>
        <taxon>Atopobiaceae</taxon>
        <taxon>Thermophilibacter</taxon>
    </lineage>
</organism>
<gene>
    <name evidence="3" type="ORF">INP52_01925</name>
</gene>
<name>A0A7S7RV70_9ACTN</name>
<evidence type="ECO:0000259" key="1">
    <source>
        <dbReference type="Pfam" id="PF13173"/>
    </source>
</evidence>
<keyword evidence="3" id="KW-0067">ATP-binding</keyword>
<accession>A0A7S7RV70</accession>
<dbReference type="AlphaFoldDB" id="A0A7S7RV70"/>
<feature type="domain" description="AAA" evidence="1">
    <location>
        <begin position="23"/>
        <end position="157"/>
    </location>
</feature>
<dbReference type="InterPro" id="IPR025420">
    <property type="entry name" value="DUF4143"/>
</dbReference>
<reference evidence="3 4" key="1">
    <citation type="submission" date="2020-10" db="EMBL/GenBank/DDBJ databases">
        <title>Olsenella immobilis sp.nov., isolated from the mud in a fermentation cellar used for the production of Chinese strong-flavoured liquor.</title>
        <authorList>
            <person name="Lu L."/>
        </authorList>
    </citation>
    <scope>NUCLEOTIDE SEQUENCE [LARGE SCALE GENOMIC DNA]</scope>
    <source>
        <strain evidence="3 4">LZLJ-2</strain>
    </source>
</reference>